<name>A0A5C2S8M9_9APHY</name>
<keyword evidence="2" id="KW-1185">Reference proteome</keyword>
<dbReference type="AlphaFoldDB" id="A0A5C2S8M9"/>
<dbReference type="Proteomes" id="UP000313359">
    <property type="component" value="Unassembled WGS sequence"/>
</dbReference>
<evidence type="ECO:0000313" key="2">
    <source>
        <dbReference type="Proteomes" id="UP000313359"/>
    </source>
</evidence>
<reference evidence="1" key="1">
    <citation type="journal article" date="2018" name="Genome Biol. Evol.">
        <title>Genomics and development of Lentinus tigrinus, a white-rot wood-decaying mushroom with dimorphic fruiting bodies.</title>
        <authorList>
            <person name="Wu B."/>
            <person name="Xu Z."/>
            <person name="Knudson A."/>
            <person name="Carlson A."/>
            <person name="Chen N."/>
            <person name="Kovaka S."/>
            <person name="LaButti K."/>
            <person name="Lipzen A."/>
            <person name="Pennachio C."/>
            <person name="Riley R."/>
            <person name="Schakwitz W."/>
            <person name="Umezawa K."/>
            <person name="Ohm R.A."/>
            <person name="Grigoriev I.V."/>
            <person name="Nagy L.G."/>
            <person name="Gibbons J."/>
            <person name="Hibbett D."/>
        </authorList>
    </citation>
    <scope>NUCLEOTIDE SEQUENCE [LARGE SCALE GENOMIC DNA]</scope>
    <source>
        <strain evidence="1">ALCF2SS1-6</strain>
    </source>
</reference>
<dbReference type="EMBL" id="ML122279">
    <property type="protein sequence ID" value="RPD57676.1"/>
    <property type="molecule type" value="Genomic_DNA"/>
</dbReference>
<accession>A0A5C2S8M9</accession>
<sequence>MCILYIFPGAHRHTSYLSAYIAIWNRRRRPLCTCRFFPPSPSPLYAFWASDPDFVLHFCLYLLIIRLLIRIWDWIHVRPFGWNGVILGDGFGLGSCFFDHRRQYQSVFWVLVAACTGFIADLSTK</sequence>
<protein>
    <submittedName>
        <fullName evidence="1">Uncharacterized protein</fullName>
    </submittedName>
</protein>
<evidence type="ECO:0000313" key="1">
    <source>
        <dbReference type="EMBL" id="RPD57676.1"/>
    </source>
</evidence>
<gene>
    <name evidence="1" type="ORF">L227DRAFT_221069</name>
</gene>
<organism evidence="1 2">
    <name type="scientific">Lentinus tigrinus ALCF2SS1-6</name>
    <dbReference type="NCBI Taxonomy" id="1328759"/>
    <lineage>
        <taxon>Eukaryota</taxon>
        <taxon>Fungi</taxon>
        <taxon>Dikarya</taxon>
        <taxon>Basidiomycota</taxon>
        <taxon>Agaricomycotina</taxon>
        <taxon>Agaricomycetes</taxon>
        <taxon>Polyporales</taxon>
        <taxon>Polyporaceae</taxon>
        <taxon>Lentinus</taxon>
    </lineage>
</organism>
<proteinExistence type="predicted"/>